<dbReference type="Proteomes" id="UP000734854">
    <property type="component" value="Unassembled WGS sequence"/>
</dbReference>
<dbReference type="Pfam" id="PF14108">
    <property type="entry name" value="ABA4-like"/>
    <property type="match status" value="1"/>
</dbReference>
<feature type="transmembrane region" description="Helical" evidence="1">
    <location>
        <begin position="68"/>
        <end position="87"/>
    </location>
</feature>
<proteinExistence type="predicted"/>
<accession>A0A8J5HG92</accession>
<evidence type="ECO:0000313" key="3">
    <source>
        <dbReference type="Proteomes" id="UP000734854"/>
    </source>
</evidence>
<evidence type="ECO:0000256" key="1">
    <source>
        <dbReference type="SAM" id="Phobius"/>
    </source>
</evidence>
<sequence length="198" mass="22064">MPEPASIIVLLLSAEEMPALFLLLLLPSYSTSLGKVASIERRSAVTLAEGHTSTQIANSAFTWGTASVLSFFTLMVVAPTSAFASQFHSLKEYNCIEQEHARKTRRNMVSCVPYVALAVLYVYPLHLSWTPDALRIPELDGMTRLFTNEITSASAWIHLLTVDLLAARFDFNFFLPFPDCLLMSKKELCLAYSESHIL</sequence>
<gene>
    <name evidence="2" type="ORF">ZIOFF_016298</name>
</gene>
<keyword evidence="3" id="KW-1185">Reference proteome</keyword>
<dbReference type="InterPro" id="IPR025461">
    <property type="entry name" value="ABA4-like"/>
</dbReference>
<feature type="transmembrane region" description="Helical" evidence="1">
    <location>
        <begin position="7"/>
        <end position="26"/>
    </location>
</feature>
<dbReference type="PANTHER" id="PTHR34543:SF1">
    <property type="entry name" value="PROTEIN ABA DEFICIENT 4, CHLOROPLASTIC"/>
    <property type="match status" value="1"/>
</dbReference>
<feature type="transmembrane region" description="Helical" evidence="1">
    <location>
        <begin position="108"/>
        <end position="125"/>
    </location>
</feature>
<name>A0A8J5HG92_ZINOF</name>
<keyword evidence="1" id="KW-0472">Membrane</keyword>
<organism evidence="2 3">
    <name type="scientific">Zingiber officinale</name>
    <name type="common">Ginger</name>
    <name type="synonym">Amomum zingiber</name>
    <dbReference type="NCBI Taxonomy" id="94328"/>
    <lineage>
        <taxon>Eukaryota</taxon>
        <taxon>Viridiplantae</taxon>
        <taxon>Streptophyta</taxon>
        <taxon>Embryophyta</taxon>
        <taxon>Tracheophyta</taxon>
        <taxon>Spermatophyta</taxon>
        <taxon>Magnoliopsida</taxon>
        <taxon>Liliopsida</taxon>
        <taxon>Zingiberales</taxon>
        <taxon>Zingiberaceae</taxon>
        <taxon>Zingiber</taxon>
    </lineage>
</organism>
<keyword evidence="1" id="KW-0812">Transmembrane</keyword>
<evidence type="ECO:0000313" key="2">
    <source>
        <dbReference type="EMBL" id="KAG6526315.1"/>
    </source>
</evidence>
<protein>
    <submittedName>
        <fullName evidence="2">Uncharacterized protein</fullName>
    </submittedName>
</protein>
<reference evidence="2 3" key="1">
    <citation type="submission" date="2020-08" db="EMBL/GenBank/DDBJ databases">
        <title>Plant Genome Project.</title>
        <authorList>
            <person name="Zhang R.-G."/>
        </authorList>
    </citation>
    <scope>NUCLEOTIDE SEQUENCE [LARGE SCALE GENOMIC DNA]</scope>
    <source>
        <tissue evidence="2">Rhizome</tissue>
    </source>
</reference>
<comment type="caution">
    <text evidence="2">The sequence shown here is derived from an EMBL/GenBank/DDBJ whole genome shotgun (WGS) entry which is preliminary data.</text>
</comment>
<keyword evidence="1" id="KW-1133">Transmembrane helix</keyword>
<dbReference type="AlphaFoldDB" id="A0A8J5HG92"/>
<dbReference type="EMBL" id="JACMSC010000004">
    <property type="protein sequence ID" value="KAG6526315.1"/>
    <property type="molecule type" value="Genomic_DNA"/>
</dbReference>
<dbReference type="PANTHER" id="PTHR34543">
    <property type="entry name" value="PROTEIN ABA DEFICIENT 4, CHLOROPLASTIC"/>
    <property type="match status" value="1"/>
</dbReference>